<evidence type="ECO:0008006" key="5">
    <source>
        <dbReference type="Google" id="ProtNLM"/>
    </source>
</evidence>
<protein>
    <recommendedName>
        <fullName evidence="5">Transmembrane protein</fullName>
    </recommendedName>
</protein>
<dbReference type="Proteomes" id="UP000037923">
    <property type="component" value="Unassembled WGS sequence"/>
</dbReference>
<feature type="region of interest" description="Disordered" evidence="1">
    <location>
        <begin position="210"/>
        <end position="229"/>
    </location>
</feature>
<name>A0A0M9G9I6_LEPPY</name>
<keyword evidence="4" id="KW-1185">Reference proteome</keyword>
<comment type="caution">
    <text evidence="3">The sequence shown here is derived from an EMBL/GenBank/DDBJ whole genome shotgun (WGS) entry which is preliminary data.</text>
</comment>
<feature type="compositionally biased region" description="Low complexity" evidence="1">
    <location>
        <begin position="189"/>
        <end position="198"/>
    </location>
</feature>
<evidence type="ECO:0000313" key="3">
    <source>
        <dbReference type="EMBL" id="KPA85517.1"/>
    </source>
</evidence>
<organism evidence="3 4">
    <name type="scientific">Leptomonas pyrrhocoris</name>
    <name type="common">Firebug parasite</name>
    <dbReference type="NCBI Taxonomy" id="157538"/>
    <lineage>
        <taxon>Eukaryota</taxon>
        <taxon>Discoba</taxon>
        <taxon>Euglenozoa</taxon>
        <taxon>Kinetoplastea</taxon>
        <taxon>Metakinetoplastina</taxon>
        <taxon>Trypanosomatida</taxon>
        <taxon>Trypanosomatidae</taxon>
        <taxon>Leishmaniinae</taxon>
        <taxon>Leptomonas</taxon>
    </lineage>
</organism>
<dbReference type="RefSeq" id="XP_015663956.1">
    <property type="nucleotide sequence ID" value="XM_015798436.1"/>
</dbReference>
<dbReference type="GeneID" id="26902087"/>
<keyword evidence="2" id="KW-0472">Membrane</keyword>
<feature type="region of interest" description="Disordered" evidence="1">
    <location>
        <begin position="157"/>
        <end position="198"/>
    </location>
</feature>
<accession>A0A0M9G9I6</accession>
<dbReference type="VEuPathDB" id="TriTrypDB:LpyrH10_02_7660"/>
<feature type="region of interest" description="Disordered" evidence="1">
    <location>
        <begin position="75"/>
        <end position="100"/>
    </location>
</feature>
<proteinExistence type="predicted"/>
<dbReference type="OMA" id="GDEEMCG"/>
<dbReference type="OrthoDB" id="265749at2759"/>
<keyword evidence="2" id="KW-0812">Transmembrane</keyword>
<gene>
    <name evidence="3" type="ORF">ABB37_01792</name>
</gene>
<evidence type="ECO:0000313" key="4">
    <source>
        <dbReference type="Proteomes" id="UP000037923"/>
    </source>
</evidence>
<keyword evidence="2" id="KW-1133">Transmembrane helix</keyword>
<evidence type="ECO:0000256" key="1">
    <source>
        <dbReference type="SAM" id="MobiDB-lite"/>
    </source>
</evidence>
<sequence length="229" mass="24321">MNPSFPRHSIIVDTAPPPPPTLGSVKPTVVYAEKSTSTAARAFNASADAVNVTMRNVTHQVTSAVSSAAKAISRETASAAPSGNWTTASDTTPTTTTTTGIRWSEELNRMTTTSVSERASRLSLLHFFAWILLFSTLTMTTVVLLNWVLRSRQSAADARGEEEDEEMPTKAFVFPSTSSTQGTLAEGPSSASSSSNRLLASRGNLARQQFLESRKTGGNAKNYGGTGTT</sequence>
<feature type="compositionally biased region" description="Polar residues" evidence="1">
    <location>
        <begin position="75"/>
        <end position="85"/>
    </location>
</feature>
<evidence type="ECO:0000256" key="2">
    <source>
        <dbReference type="SAM" id="Phobius"/>
    </source>
</evidence>
<dbReference type="AlphaFoldDB" id="A0A0M9G9I6"/>
<feature type="compositionally biased region" description="Low complexity" evidence="1">
    <location>
        <begin position="86"/>
        <end position="99"/>
    </location>
</feature>
<feature type="transmembrane region" description="Helical" evidence="2">
    <location>
        <begin position="127"/>
        <end position="149"/>
    </location>
</feature>
<reference evidence="3 4" key="1">
    <citation type="submission" date="2015-07" db="EMBL/GenBank/DDBJ databases">
        <title>High-quality genome of monoxenous trypanosomatid Leptomonas pyrrhocoris.</title>
        <authorList>
            <person name="Flegontov P."/>
            <person name="Butenko A."/>
            <person name="Firsov S."/>
            <person name="Vlcek C."/>
            <person name="Logacheva M.D."/>
            <person name="Field M."/>
            <person name="Filatov D."/>
            <person name="Flegontova O."/>
            <person name="Gerasimov E."/>
            <person name="Jackson A.P."/>
            <person name="Kelly S."/>
            <person name="Opperdoes F."/>
            <person name="O'Reilly A."/>
            <person name="Votypka J."/>
            <person name="Yurchenko V."/>
            <person name="Lukes J."/>
        </authorList>
    </citation>
    <scope>NUCLEOTIDE SEQUENCE [LARGE SCALE GENOMIC DNA]</scope>
    <source>
        <strain evidence="3">H10</strain>
    </source>
</reference>
<dbReference type="EMBL" id="LGTL01000002">
    <property type="protein sequence ID" value="KPA85517.1"/>
    <property type="molecule type" value="Genomic_DNA"/>
</dbReference>
<feature type="region of interest" description="Disordered" evidence="1">
    <location>
        <begin position="1"/>
        <end position="20"/>
    </location>
</feature>